<dbReference type="Proteomes" id="UP000694380">
    <property type="component" value="Chromosome 2"/>
</dbReference>
<dbReference type="GO" id="GO:0004672">
    <property type="term" value="F:protein kinase activity"/>
    <property type="evidence" value="ECO:0007669"/>
    <property type="project" value="Ensembl"/>
</dbReference>
<reference evidence="3" key="2">
    <citation type="submission" date="2025-08" db="UniProtKB">
        <authorList>
            <consortium name="Ensembl"/>
        </authorList>
    </citation>
    <scope>IDENTIFICATION</scope>
</reference>
<dbReference type="AlphaFoldDB" id="A0A8C3IDQ7"/>
<feature type="compositionally biased region" description="Basic and acidic residues" evidence="2">
    <location>
        <begin position="1003"/>
        <end position="1012"/>
    </location>
</feature>
<organism evidence="3 4">
    <name type="scientific">Chrysemys picta bellii</name>
    <name type="common">Western painted turtle</name>
    <name type="synonym">Emys bellii</name>
    <dbReference type="NCBI Taxonomy" id="8478"/>
    <lineage>
        <taxon>Eukaryota</taxon>
        <taxon>Metazoa</taxon>
        <taxon>Chordata</taxon>
        <taxon>Craniata</taxon>
        <taxon>Vertebrata</taxon>
        <taxon>Euteleostomi</taxon>
        <taxon>Archelosauria</taxon>
        <taxon>Testudinata</taxon>
        <taxon>Testudines</taxon>
        <taxon>Cryptodira</taxon>
        <taxon>Durocryptodira</taxon>
        <taxon>Testudinoidea</taxon>
        <taxon>Emydidae</taxon>
        <taxon>Chrysemys</taxon>
    </lineage>
</organism>
<evidence type="ECO:0000313" key="3">
    <source>
        <dbReference type="Ensembl" id="ENSCPBP00000032010.1"/>
    </source>
</evidence>
<evidence type="ECO:0000313" key="4">
    <source>
        <dbReference type="Proteomes" id="UP000694380"/>
    </source>
</evidence>
<protein>
    <submittedName>
        <fullName evidence="3">Serine/threonine kinase 31</fullName>
    </submittedName>
</protein>
<dbReference type="FunFam" id="1.10.510.10:FF:000518">
    <property type="entry name" value="serine/threonine-protein kinase 31 isoform X1"/>
    <property type="match status" value="1"/>
</dbReference>
<dbReference type="PANTHER" id="PTHR48008:SF6">
    <property type="entry name" value="LEUCINE-RICH REPEAT RECEPTOR-LIKE PROTEIN KINASE IMK3-RELATED"/>
    <property type="match status" value="1"/>
</dbReference>
<dbReference type="GO" id="GO:0001669">
    <property type="term" value="C:acrosomal vesicle"/>
    <property type="evidence" value="ECO:0007669"/>
    <property type="project" value="Ensembl"/>
</dbReference>
<dbReference type="GeneTree" id="ENSGT00390000007287"/>
<dbReference type="GO" id="GO:0005524">
    <property type="term" value="F:ATP binding"/>
    <property type="evidence" value="ECO:0007669"/>
    <property type="project" value="InterPro"/>
</dbReference>
<dbReference type="InterPro" id="IPR002999">
    <property type="entry name" value="Tudor"/>
</dbReference>
<dbReference type="Gene3D" id="2.40.50.90">
    <property type="match status" value="1"/>
</dbReference>
<dbReference type="FunFam" id="2.30.30.140:FF:000018">
    <property type="entry name" value="Serine/threonine-protein kinase 31"/>
    <property type="match status" value="1"/>
</dbReference>
<feature type="compositionally biased region" description="Acidic residues" evidence="2">
    <location>
        <begin position="1020"/>
        <end position="1031"/>
    </location>
</feature>
<accession>A0A8C3IDQ7</accession>
<evidence type="ECO:0000256" key="1">
    <source>
        <dbReference type="SAM" id="Coils"/>
    </source>
</evidence>
<name>A0A8C3IDQ7_CHRPI</name>
<dbReference type="InterPro" id="IPR011009">
    <property type="entry name" value="Kinase-like_dom_sf"/>
</dbReference>
<gene>
    <name evidence="3" type="primary">STK31</name>
</gene>
<dbReference type="SUPFAM" id="SSF56112">
    <property type="entry name" value="Protein kinase-like (PK-like)"/>
    <property type="match status" value="1"/>
</dbReference>
<reference evidence="3" key="3">
    <citation type="submission" date="2025-09" db="UniProtKB">
        <authorList>
            <consortium name="Ensembl"/>
        </authorList>
    </citation>
    <scope>IDENTIFICATION</scope>
</reference>
<feature type="region of interest" description="Disordered" evidence="2">
    <location>
        <begin position="989"/>
        <end position="1031"/>
    </location>
</feature>
<keyword evidence="4" id="KW-1185">Reference proteome</keyword>
<proteinExistence type="predicted"/>
<dbReference type="CDD" id="cd20430">
    <property type="entry name" value="Tudor_TDRD8"/>
    <property type="match status" value="1"/>
</dbReference>
<keyword evidence="1" id="KW-0175">Coiled coil</keyword>
<dbReference type="OrthoDB" id="10023235at2759"/>
<feature type="coiled-coil region" evidence="1">
    <location>
        <begin position="307"/>
        <end position="366"/>
    </location>
</feature>
<dbReference type="Pfam" id="PF00567">
    <property type="entry name" value="TUDOR"/>
    <property type="match status" value="1"/>
</dbReference>
<dbReference type="KEGG" id="cpic:101952397"/>
<dbReference type="Gene3D" id="1.10.510.10">
    <property type="entry name" value="Transferase(Phosphotransferase) domain 1"/>
    <property type="match status" value="1"/>
</dbReference>
<evidence type="ECO:0000256" key="2">
    <source>
        <dbReference type="SAM" id="MobiDB-lite"/>
    </source>
</evidence>
<dbReference type="Gene3D" id="2.30.30.140">
    <property type="match status" value="1"/>
</dbReference>
<dbReference type="PROSITE" id="PS50011">
    <property type="entry name" value="PROTEIN_KINASE_DOM"/>
    <property type="match status" value="1"/>
</dbReference>
<dbReference type="SMART" id="SM00333">
    <property type="entry name" value="TUDOR"/>
    <property type="match status" value="1"/>
</dbReference>
<dbReference type="InterPro" id="IPR000719">
    <property type="entry name" value="Prot_kinase_dom"/>
</dbReference>
<sequence length="1031" mass="117726">MWRGRSGLRPAYASSRWPAPAWFGFVVMDENTGYNKVEDVVGCHVEDAVTFWAQNVSRNNDILKLSHALAEVCPQANSVFGNPDFTKIYGGCFSEDKCWYRCKVQQVISDEKCQVLYIDYGNSEILNRSEIVEIPENLQFPNIAKKYRLWGLQIPPDQDLNQFDEGRKFLCSLIFEKEIKMRHKATYQDGTIVAQAEYGKVDIGEEVVKKGFAEKCKSPINANNCEEKKTDVAQYQPWNAKVSAPAWENRPNPSESNRLKGHFGDQIGTNMRNENHTGNHMPFAKEKLMACDFNMGSKISLAKIKQDQKLIVENEKLRNEKEILQKENQILLKNSKELESTIAQLNHQVQEEKETSKETLKHLEKTLHTYVGNKMRSLAAQVEVLKDVRHSNMNVHFGDNLFRAVKEVTERCLIAPSSLGKLEKIWAEYNLAQEMIQLCKNVNESDILILERNEVQQNLYSAMEEFILEVDELPLSERSTILQELSGSLEAIYGQASEADDSEEAFQQFFEWKQTKLEEFSRVRSGTNASLQILATWFSGMIKFFDLTSEVSLKSEEVVGNVDEVLEKVESDICKELEISLVEHDEADKEIILNAYNKVIRKIRQEQHLINVVQSKYLASVEFKKQIVEWLNRSPNIDNLLSIKKTLKNVKARLRWKLVEKSNLEESDDYSEYEITKIKEEITGLRNSLIQEIYNEQEEYERLSCLVQKWFPELPLLHPEAGILKYMNSGGLLTVSLERDLLDAEPLKELSMKHPLVCLEVQEQKVLLKGYSVDVSTEAKAIERAARYHRAWSEFKEKSGLLQLMFLFLCKSDPLVYLMVPYYPGASVGALQASSPLTSEEILKVMEGVARGLHTLHKANIVHGSLHTNNVFAVNRKQGIVGDFDFTKSVDQRASANSMVVGNLNLISPELRMGHLASPSSDMYAYGCLLFWLFVGDQEFKIKENGTPEVDELNMDDKVKSLLLNLICSNRMTAEQVLNDDCFLLPDVIPAPPQNEPGEELECEKTEEKGEDIISSENKTDEEEEEIDPSQ</sequence>
<dbReference type="Pfam" id="PF00069">
    <property type="entry name" value="Pkinase"/>
    <property type="match status" value="1"/>
</dbReference>
<dbReference type="CTD" id="56164"/>
<dbReference type="GeneID" id="101952397"/>
<dbReference type="InterPro" id="IPR047383">
    <property type="entry name" value="Tudor_TDRD8"/>
</dbReference>
<dbReference type="PROSITE" id="PS50304">
    <property type="entry name" value="TUDOR"/>
    <property type="match status" value="1"/>
</dbReference>
<dbReference type="Ensembl" id="ENSCPBT00000037659.1">
    <property type="protein sequence ID" value="ENSCPBP00000032010.1"/>
    <property type="gene ID" value="ENSCPBG00000022469.1"/>
</dbReference>
<dbReference type="SUPFAM" id="SSF63748">
    <property type="entry name" value="Tudor/PWWP/MBT"/>
    <property type="match status" value="1"/>
</dbReference>
<reference evidence="3" key="1">
    <citation type="journal article" date="2015" name="Genome Biol. Evol.">
        <title>Physical Mapping and Refinement of the Painted Turtle Genome (Chrysemys picta) Inform Amniote Genome Evolution and Challenge Turtle-Bird Chromosomal Conservation.</title>
        <authorList>
            <person name="Badenhorst D."/>
            <person name="Hillier L.W."/>
            <person name="Literman R."/>
            <person name="Montiel E.E."/>
            <person name="Radhakrishnan S."/>
            <person name="Shen Y."/>
            <person name="Minx P."/>
            <person name="Janes D.E."/>
            <person name="Warren W.C."/>
            <person name="Edwards S.V."/>
            <person name="Valenzuela N."/>
        </authorList>
    </citation>
    <scope>NUCLEOTIDE SEQUENCE [LARGE SCALE GENOMIC DNA]</scope>
</reference>
<dbReference type="InterPro" id="IPR052451">
    <property type="entry name" value="Ser/Thr_kinase-like"/>
</dbReference>
<dbReference type="InterPro" id="IPR035437">
    <property type="entry name" value="SNase_OB-fold_sf"/>
</dbReference>
<dbReference type="SMART" id="SM00220">
    <property type="entry name" value="S_TKc"/>
    <property type="match status" value="1"/>
</dbReference>
<dbReference type="SUPFAM" id="SSF50199">
    <property type="entry name" value="Staphylococcal nuclease"/>
    <property type="match status" value="1"/>
</dbReference>
<dbReference type="PANTHER" id="PTHR48008">
    <property type="entry name" value="LEUCINE-RICH REPEAT RECEPTOR-LIKE PROTEIN KINASE IMK3-RELATED"/>
    <property type="match status" value="1"/>
</dbReference>